<feature type="signal peptide" evidence="1">
    <location>
        <begin position="1"/>
        <end position="26"/>
    </location>
</feature>
<name>A0ABY7ZUT7_9ACTN</name>
<dbReference type="RefSeq" id="WP_275032962.1">
    <property type="nucleotide sequence ID" value="NZ_CP118615.1"/>
</dbReference>
<feature type="chain" id="PRO_5046448083" evidence="1">
    <location>
        <begin position="27"/>
        <end position="78"/>
    </location>
</feature>
<reference evidence="2 3" key="1">
    <citation type="submission" date="2023-02" db="EMBL/GenBank/DDBJ databases">
        <authorList>
            <person name="Mo P."/>
        </authorList>
    </citation>
    <scope>NUCLEOTIDE SEQUENCE [LARGE SCALE GENOMIC DNA]</scope>
    <source>
        <strain evidence="2 3">HUAS 3</strain>
    </source>
</reference>
<accession>A0ABY7ZUT7</accession>
<dbReference type="EMBL" id="CP118615">
    <property type="protein sequence ID" value="WDZ86171.1"/>
    <property type="molecule type" value="Genomic_DNA"/>
</dbReference>
<dbReference type="InterPro" id="IPR046256">
    <property type="entry name" value="DUF6289"/>
</dbReference>
<evidence type="ECO:0000313" key="3">
    <source>
        <dbReference type="Proteomes" id="UP001219605"/>
    </source>
</evidence>
<evidence type="ECO:0000256" key="1">
    <source>
        <dbReference type="SAM" id="SignalP"/>
    </source>
</evidence>
<evidence type="ECO:0000313" key="2">
    <source>
        <dbReference type="EMBL" id="WDZ86171.1"/>
    </source>
</evidence>
<dbReference type="Pfam" id="PF19806">
    <property type="entry name" value="DUF6289"/>
    <property type="match status" value="1"/>
</dbReference>
<proteinExistence type="predicted"/>
<organism evidence="2 3">
    <name type="scientific">Micromonospora cathayae</name>
    <dbReference type="NCBI Taxonomy" id="3028804"/>
    <lineage>
        <taxon>Bacteria</taxon>
        <taxon>Bacillati</taxon>
        <taxon>Actinomycetota</taxon>
        <taxon>Actinomycetes</taxon>
        <taxon>Micromonosporales</taxon>
        <taxon>Micromonosporaceae</taxon>
        <taxon>Micromonospora</taxon>
    </lineage>
</organism>
<gene>
    <name evidence="2" type="ORF">PVK37_07070</name>
</gene>
<dbReference type="Proteomes" id="UP001219605">
    <property type="component" value="Chromosome"/>
</dbReference>
<keyword evidence="3" id="KW-1185">Reference proteome</keyword>
<sequence length="78" mass="8600">MIRRAAVALVLAASAFAMIPGSPAQARACRIDFECYTTYYSDASKTTVVGSLYESCTGTRYFDGVRTGYLTFQETRCF</sequence>
<keyword evidence="1" id="KW-0732">Signal</keyword>
<protein>
    <submittedName>
        <fullName evidence="2">DUF6289 family protein</fullName>
    </submittedName>
</protein>